<evidence type="ECO:0000256" key="3">
    <source>
        <dbReference type="ARBA" id="ARBA00022679"/>
    </source>
</evidence>
<accession>A0ABR0UD25</accession>
<dbReference type="Pfam" id="PF14369">
    <property type="entry name" value="Zn_ribbon_19"/>
    <property type="match status" value="1"/>
</dbReference>
<dbReference type="EC" id="2.3.2.27" evidence="2"/>
<dbReference type="SMART" id="SM00184">
    <property type="entry name" value="RING"/>
    <property type="match status" value="1"/>
</dbReference>
<evidence type="ECO:0000256" key="8">
    <source>
        <dbReference type="PROSITE-ProRule" id="PRU00175"/>
    </source>
</evidence>
<reference evidence="11 12" key="1">
    <citation type="journal article" date="2021" name="Comput. Struct. Biotechnol. J.">
        <title>De novo genome assembly of the potent medicinal plant Rehmannia glutinosa using nanopore technology.</title>
        <authorList>
            <person name="Ma L."/>
            <person name="Dong C."/>
            <person name="Song C."/>
            <person name="Wang X."/>
            <person name="Zheng X."/>
            <person name="Niu Y."/>
            <person name="Chen S."/>
            <person name="Feng W."/>
        </authorList>
    </citation>
    <scope>NUCLEOTIDE SEQUENCE [LARGE SCALE GENOMIC DNA]</scope>
    <source>
        <strain evidence="11">DH-2019</strain>
    </source>
</reference>
<keyword evidence="7" id="KW-0862">Zinc</keyword>
<name>A0ABR0UD25_REHGL</name>
<dbReference type="SUPFAM" id="SSF57850">
    <property type="entry name" value="RING/U-box"/>
    <property type="match status" value="1"/>
</dbReference>
<keyword evidence="6" id="KW-0833">Ubl conjugation pathway</keyword>
<keyword evidence="5 8" id="KW-0863">Zinc-finger</keyword>
<sequence>MSIDGETHWCYSCGEPVNLRGRNPVCPNCEGGFVQDINDVSTNTEEHNQRPTFMDAVSNFLTQHLSVRSNISDVRRMSEHGGNNSFLVFSGDTPVRMPGNGGLFEFLNETLGFRRENGGDYFIGPGVEEFFEHVNLNDSNVPPPASRSSIDALPTIKISRKHVQTDSTCAVCKEIFELGSRVRKLPCKHLYHSDCIVPWLEQRSSCPVCRQEISGQRLGNDSKRSRRRRRWSFLWRFCSSRSDSNHRETVERSSVSDRHDNQNADINPHPRGMGFSAIDAVRQSHELLIDSVTNRNEQILSTSGIWKFQPKWG</sequence>
<evidence type="ECO:0000256" key="6">
    <source>
        <dbReference type="ARBA" id="ARBA00022786"/>
    </source>
</evidence>
<keyword evidence="12" id="KW-1185">Reference proteome</keyword>
<protein>
    <recommendedName>
        <fullName evidence="2">RING-type E3 ubiquitin transferase</fullName>
        <ecNumber evidence="2">2.3.2.27</ecNumber>
    </recommendedName>
</protein>
<dbReference type="InterPro" id="IPR039525">
    <property type="entry name" value="RNF126-like_zinc-ribbon"/>
</dbReference>
<dbReference type="InterPro" id="IPR013083">
    <property type="entry name" value="Znf_RING/FYVE/PHD"/>
</dbReference>
<dbReference type="CDD" id="cd16667">
    <property type="entry name" value="RING-H2_RNF126-like"/>
    <property type="match status" value="1"/>
</dbReference>
<evidence type="ECO:0000256" key="1">
    <source>
        <dbReference type="ARBA" id="ARBA00000900"/>
    </source>
</evidence>
<dbReference type="Proteomes" id="UP001318860">
    <property type="component" value="Unassembled WGS sequence"/>
</dbReference>
<evidence type="ECO:0000256" key="4">
    <source>
        <dbReference type="ARBA" id="ARBA00022723"/>
    </source>
</evidence>
<dbReference type="Pfam" id="PF13639">
    <property type="entry name" value="zf-RING_2"/>
    <property type="match status" value="1"/>
</dbReference>
<dbReference type="PROSITE" id="PS50089">
    <property type="entry name" value="ZF_RING_2"/>
    <property type="match status" value="1"/>
</dbReference>
<evidence type="ECO:0000259" key="10">
    <source>
        <dbReference type="PROSITE" id="PS50089"/>
    </source>
</evidence>
<gene>
    <name evidence="11" type="ORF">DH2020_045823</name>
</gene>
<evidence type="ECO:0000256" key="9">
    <source>
        <dbReference type="SAM" id="MobiDB-lite"/>
    </source>
</evidence>
<proteinExistence type="predicted"/>
<dbReference type="InterPro" id="IPR001841">
    <property type="entry name" value="Znf_RING"/>
</dbReference>
<dbReference type="Gene3D" id="3.30.40.10">
    <property type="entry name" value="Zinc/RING finger domain, C3HC4 (zinc finger)"/>
    <property type="match status" value="1"/>
</dbReference>
<dbReference type="EMBL" id="JABTTQ020003082">
    <property type="protein sequence ID" value="KAK6120429.1"/>
    <property type="molecule type" value="Genomic_DNA"/>
</dbReference>
<evidence type="ECO:0000313" key="12">
    <source>
        <dbReference type="Proteomes" id="UP001318860"/>
    </source>
</evidence>
<keyword evidence="4" id="KW-0479">Metal-binding</keyword>
<organism evidence="11 12">
    <name type="scientific">Rehmannia glutinosa</name>
    <name type="common">Chinese foxglove</name>
    <dbReference type="NCBI Taxonomy" id="99300"/>
    <lineage>
        <taxon>Eukaryota</taxon>
        <taxon>Viridiplantae</taxon>
        <taxon>Streptophyta</taxon>
        <taxon>Embryophyta</taxon>
        <taxon>Tracheophyta</taxon>
        <taxon>Spermatophyta</taxon>
        <taxon>Magnoliopsida</taxon>
        <taxon>eudicotyledons</taxon>
        <taxon>Gunneridae</taxon>
        <taxon>Pentapetalae</taxon>
        <taxon>asterids</taxon>
        <taxon>lamiids</taxon>
        <taxon>Lamiales</taxon>
        <taxon>Orobanchaceae</taxon>
        <taxon>Rehmannieae</taxon>
        <taxon>Rehmannia</taxon>
    </lineage>
</organism>
<feature type="compositionally biased region" description="Basic and acidic residues" evidence="9">
    <location>
        <begin position="248"/>
        <end position="262"/>
    </location>
</feature>
<comment type="catalytic activity">
    <reaction evidence="1">
        <text>S-ubiquitinyl-[E2 ubiquitin-conjugating enzyme]-L-cysteine + [acceptor protein]-L-lysine = [E2 ubiquitin-conjugating enzyme]-L-cysteine + N(6)-ubiquitinyl-[acceptor protein]-L-lysine.</text>
        <dbReference type="EC" id="2.3.2.27"/>
    </reaction>
</comment>
<evidence type="ECO:0000256" key="5">
    <source>
        <dbReference type="ARBA" id="ARBA00022771"/>
    </source>
</evidence>
<evidence type="ECO:0000256" key="2">
    <source>
        <dbReference type="ARBA" id="ARBA00012483"/>
    </source>
</evidence>
<dbReference type="PANTHER" id="PTHR15710:SF188">
    <property type="entry name" value="E3 UBIQUITIN-PROTEIN LIGASE RING1-LIKE"/>
    <property type="match status" value="1"/>
</dbReference>
<comment type="caution">
    <text evidence="11">The sequence shown here is derived from an EMBL/GenBank/DDBJ whole genome shotgun (WGS) entry which is preliminary data.</text>
</comment>
<keyword evidence="3" id="KW-0808">Transferase</keyword>
<feature type="domain" description="RING-type" evidence="10">
    <location>
        <begin position="169"/>
        <end position="210"/>
    </location>
</feature>
<evidence type="ECO:0000256" key="7">
    <source>
        <dbReference type="ARBA" id="ARBA00022833"/>
    </source>
</evidence>
<evidence type="ECO:0000313" key="11">
    <source>
        <dbReference type="EMBL" id="KAK6120429.1"/>
    </source>
</evidence>
<feature type="region of interest" description="Disordered" evidence="9">
    <location>
        <begin position="248"/>
        <end position="274"/>
    </location>
</feature>
<dbReference type="PANTHER" id="PTHR15710">
    <property type="entry name" value="E3 UBIQUITIN-PROTEIN LIGASE PRAJA"/>
    <property type="match status" value="1"/>
</dbReference>